<comment type="caution">
    <text evidence="2">The sequence shown here is derived from an EMBL/GenBank/DDBJ whole genome shotgun (WGS) entry which is preliminary data.</text>
</comment>
<protein>
    <submittedName>
        <fullName evidence="2">Similar to ZNF862: Zinc finger protein 862 (Homo sapiens)</fullName>
    </submittedName>
</protein>
<evidence type="ECO:0000313" key="2">
    <source>
        <dbReference type="EMBL" id="CAG5073487.1"/>
    </source>
</evidence>
<dbReference type="SUPFAM" id="SSF53098">
    <property type="entry name" value="Ribonuclease H-like"/>
    <property type="match status" value="1"/>
</dbReference>
<sequence>MDNVKNSYNLIDITTLFDKTQTLYPNADAEIYREKHKRRKNFEGPLNTVTQVFNFIITQIVDISNKTNCFKEKKYTQKYSKQWEQDENLKAFSIILNWIAPDPTGNCQKAYCKYCRTILVAHKKDLGKHAISIKHKNAVDKDKQAKLCRPINVIKPPNNKLDNLTELLKKIEPDSNVFSKMKLHRTKCAALIKNILSPCMLEDLVNDMKKSPYSLIMNECTDISTEKILCIMVRYFSFKKKELLTTFYGIVTIVDATANGIHSALKLQLEADGLSLKNLVGIGVDGANVMVGVNHSVSSLLKQEVPDIVIIKCICHSLHLCAEKAAETLPRQLEYLVREAHNWFSNSPKRKDEYKKLNKVMNSDEAKKNPKKIAGLSGTRKDFLVKLCTEIQERLPMNISILKSTNVLTPTYATSQRKPDLSKLLEQFTRESLYGSKDNIIKEWNILSHKQWDNTNETVSFWSEVYEDRDSGSNRRFENVSKFALALLTTPISNADIERAFSIYDVIKDKLRNKLALRNGSEYHDGDYEQCTSFVPTKEMLSRFTVHMYDFKNDTEKVSDVEFQELLDITNAI</sequence>
<name>A0A8J2EB99_COTCN</name>
<reference evidence="2" key="1">
    <citation type="submission" date="2021-04" db="EMBL/GenBank/DDBJ databases">
        <authorList>
            <person name="Chebbi M.A.C M."/>
        </authorList>
    </citation>
    <scope>NUCLEOTIDE SEQUENCE</scope>
</reference>
<keyword evidence="3" id="KW-1185">Reference proteome</keyword>
<dbReference type="EMBL" id="CAJNRD030001114">
    <property type="protein sequence ID" value="CAG5073487.1"/>
    <property type="molecule type" value="Genomic_DNA"/>
</dbReference>
<dbReference type="AlphaFoldDB" id="A0A8J2EB99"/>
<proteinExistence type="predicted"/>
<dbReference type="PANTHER" id="PTHR37162">
    <property type="entry name" value="HAT FAMILY DIMERISATION DOMAINCONTAINING PROTEIN-RELATED"/>
    <property type="match status" value="1"/>
</dbReference>
<dbReference type="PANTHER" id="PTHR37162:SF1">
    <property type="entry name" value="BED-TYPE DOMAIN-CONTAINING PROTEIN"/>
    <property type="match status" value="1"/>
</dbReference>
<feature type="domain" description="HAT C-terminal dimerisation" evidence="1">
    <location>
        <begin position="451"/>
        <end position="516"/>
    </location>
</feature>
<dbReference type="OrthoDB" id="10023262at2759"/>
<dbReference type="Proteomes" id="UP000786811">
    <property type="component" value="Unassembled WGS sequence"/>
</dbReference>
<dbReference type="Pfam" id="PF05699">
    <property type="entry name" value="Dimer_Tnp_hAT"/>
    <property type="match status" value="1"/>
</dbReference>
<dbReference type="InterPro" id="IPR008906">
    <property type="entry name" value="HATC_C_dom"/>
</dbReference>
<evidence type="ECO:0000313" key="3">
    <source>
        <dbReference type="Proteomes" id="UP000786811"/>
    </source>
</evidence>
<gene>
    <name evidence="2" type="ORF">HICCMSTLAB_LOCUS430</name>
</gene>
<organism evidence="2 3">
    <name type="scientific">Cotesia congregata</name>
    <name type="common">Parasitoid wasp</name>
    <name type="synonym">Apanteles congregatus</name>
    <dbReference type="NCBI Taxonomy" id="51543"/>
    <lineage>
        <taxon>Eukaryota</taxon>
        <taxon>Metazoa</taxon>
        <taxon>Ecdysozoa</taxon>
        <taxon>Arthropoda</taxon>
        <taxon>Hexapoda</taxon>
        <taxon>Insecta</taxon>
        <taxon>Pterygota</taxon>
        <taxon>Neoptera</taxon>
        <taxon>Endopterygota</taxon>
        <taxon>Hymenoptera</taxon>
        <taxon>Apocrita</taxon>
        <taxon>Ichneumonoidea</taxon>
        <taxon>Braconidae</taxon>
        <taxon>Microgastrinae</taxon>
        <taxon>Cotesia</taxon>
    </lineage>
</organism>
<dbReference type="GO" id="GO:0046983">
    <property type="term" value="F:protein dimerization activity"/>
    <property type="evidence" value="ECO:0007669"/>
    <property type="project" value="InterPro"/>
</dbReference>
<evidence type="ECO:0000259" key="1">
    <source>
        <dbReference type="Pfam" id="PF05699"/>
    </source>
</evidence>
<accession>A0A8J2EB99</accession>
<dbReference type="InterPro" id="IPR012337">
    <property type="entry name" value="RNaseH-like_sf"/>
</dbReference>